<proteinExistence type="predicted"/>
<dbReference type="EMBL" id="CP036263">
    <property type="protein sequence ID" value="QDS99317.1"/>
    <property type="molecule type" value="Genomic_DNA"/>
</dbReference>
<accession>A0A517MWX8</accession>
<dbReference type="InterPro" id="IPR025054">
    <property type="entry name" value="DUF3991"/>
</dbReference>
<reference evidence="2 3" key="1">
    <citation type="submission" date="2019-02" db="EMBL/GenBank/DDBJ databases">
        <title>Deep-cultivation of Planctomycetes and their phenomic and genomic characterization uncovers novel biology.</title>
        <authorList>
            <person name="Wiegand S."/>
            <person name="Jogler M."/>
            <person name="Boedeker C."/>
            <person name="Pinto D."/>
            <person name="Vollmers J."/>
            <person name="Rivas-Marin E."/>
            <person name="Kohn T."/>
            <person name="Peeters S.H."/>
            <person name="Heuer A."/>
            <person name="Rast P."/>
            <person name="Oberbeckmann S."/>
            <person name="Bunk B."/>
            <person name="Jeske O."/>
            <person name="Meyerdierks A."/>
            <person name="Storesund J.E."/>
            <person name="Kallscheuer N."/>
            <person name="Luecker S."/>
            <person name="Lage O.M."/>
            <person name="Pohl T."/>
            <person name="Merkel B.J."/>
            <person name="Hornburger P."/>
            <person name="Mueller R.-W."/>
            <person name="Bruemmer F."/>
            <person name="Labrenz M."/>
            <person name="Spormann A.M."/>
            <person name="Op den Camp H."/>
            <person name="Overmann J."/>
            <person name="Amann R."/>
            <person name="Jetten M.S.M."/>
            <person name="Mascher T."/>
            <person name="Medema M.H."/>
            <person name="Devos D.P."/>
            <person name="Kaster A.-K."/>
            <person name="Ovreas L."/>
            <person name="Rohde M."/>
            <person name="Galperin M.Y."/>
            <person name="Jogler C."/>
        </authorList>
    </citation>
    <scope>NUCLEOTIDE SEQUENCE [LARGE SCALE GENOMIC DNA]</scope>
    <source>
        <strain evidence="2 3">HG15A2</strain>
    </source>
</reference>
<dbReference type="Gene3D" id="3.40.1360.10">
    <property type="match status" value="1"/>
</dbReference>
<organism evidence="2 3">
    <name type="scientific">Adhaeretor mobilis</name>
    <dbReference type="NCBI Taxonomy" id="1930276"/>
    <lineage>
        <taxon>Bacteria</taxon>
        <taxon>Pseudomonadati</taxon>
        <taxon>Planctomycetota</taxon>
        <taxon>Planctomycetia</taxon>
        <taxon>Pirellulales</taxon>
        <taxon>Lacipirellulaceae</taxon>
        <taxon>Adhaeretor</taxon>
    </lineage>
</organism>
<evidence type="ECO:0000313" key="3">
    <source>
        <dbReference type="Proteomes" id="UP000319852"/>
    </source>
</evidence>
<sequence>MNYLDRASEVEAFKKLNLSLIASAHGYEINRRKSTRHSVLMQSGRDKIIVAQNGSHFVYCSVFDPSSSGTAIDFAQRVIEPGCSLGRVRQLLRPFLNSGYVTNVREQYATRYAETIRPSEPDLLGVAARYSTFDPIAQPHAYLCETRGIPFNMLQSERLRGRVRYCPRRGSVVFPHWGASAGGGDDHRQLVGYEIKGADVNMFSKGGRKGLWMSAGFTGDRVLAFAESGLDALSYLAVRGLEGLRVASLSGRMNPQQPALVLSAIRRMEEGAQIVAAFDNDEAGDALTAHLAELVKQSGRVDLGYRDDRPAELGEDWNQVLMRSRSSVAASFNAPSIGQ</sequence>
<dbReference type="Pfam" id="PF13155">
    <property type="entry name" value="Toprim_2"/>
    <property type="match status" value="1"/>
</dbReference>
<dbReference type="RefSeq" id="WP_218931923.1">
    <property type="nucleotide sequence ID" value="NZ_CP036263.1"/>
</dbReference>
<feature type="domain" description="DUF3991" evidence="1">
    <location>
        <begin position="141"/>
        <end position="217"/>
    </location>
</feature>
<protein>
    <recommendedName>
        <fullName evidence="1">DUF3991 domain-containing protein</fullName>
    </recommendedName>
</protein>
<dbReference type="Proteomes" id="UP000319852">
    <property type="component" value="Chromosome"/>
</dbReference>
<dbReference type="Pfam" id="PF13154">
    <property type="entry name" value="DUF3991"/>
    <property type="match status" value="1"/>
</dbReference>
<name>A0A517MWX8_9BACT</name>
<evidence type="ECO:0000259" key="1">
    <source>
        <dbReference type="Pfam" id="PF13154"/>
    </source>
</evidence>
<dbReference type="KEGG" id="amob:HG15A2_26390"/>
<keyword evidence="3" id="KW-1185">Reference proteome</keyword>
<gene>
    <name evidence="2" type="ORF">HG15A2_26390</name>
</gene>
<evidence type="ECO:0000313" key="2">
    <source>
        <dbReference type="EMBL" id="QDS99317.1"/>
    </source>
</evidence>
<dbReference type="AlphaFoldDB" id="A0A517MWX8"/>